<dbReference type="AlphaFoldDB" id="A0A6C0IK22"/>
<keyword evidence="1" id="KW-0472">Membrane</keyword>
<protein>
    <submittedName>
        <fullName evidence="2">Uncharacterized protein</fullName>
    </submittedName>
</protein>
<feature type="transmembrane region" description="Helical" evidence="1">
    <location>
        <begin position="12"/>
        <end position="30"/>
    </location>
</feature>
<organism evidence="2">
    <name type="scientific">viral metagenome</name>
    <dbReference type="NCBI Taxonomy" id="1070528"/>
    <lineage>
        <taxon>unclassified sequences</taxon>
        <taxon>metagenomes</taxon>
        <taxon>organismal metagenomes</taxon>
    </lineage>
</organism>
<sequence>MGIHHLLKDERFNIFFSFIVGLGIICIIRPRCVGAACNVNKAPEDKDFEKHVYRMGGGKCYEFKTEMTACPASGAIESFVDKQDANAKDNKGSILRSLFAARATPIRQ</sequence>
<proteinExistence type="predicted"/>
<reference evidence="2" key="1">
    <citation type="journal article" date="2020" name="Nature">
        <title>Giant virus diversity and host interactions through global metagenomics.</title>
        <authorList>
            <person name="Schulz F."/>
            <person name="Roux S."/>
            <person name="Paez-Espino D."/>
            <person name="Jungbluth S."/>
            <person name="Walsh D.A."/>
            <person name="Denef V.J."/>
            <person name="McMahon K.D."/>
            <person name="Konstantinidis K.T."/>
            <person name="Eloe-Fadrosh E.A."/>
            <person name="Kyrpides N.C."/>
            <person name="Woyke T."/>
        </authorList>
    </citation>
    <scope>NUCLEOTIDE SEQUENCE</scope>
    <source>
        <strain evidence="2">GVMAG-M-3300023184-88</strain>
    </source>
</reference>
<keyword evidence="1" id="KW-0812">Transmembrane</keyword>
<evidence type="ECO:0000313" key="2">
    <source>
        <dbReference type="EMBL" id="QHT92237.1"/>
    </source>
</evidence>
<evidence type="ECO:0000256" key="1">
    <source>
        <dbReference type="SAM" id="Phobius"/>
    </source>
</evidence>
<accession>A0A6C0IK22</accession>
<name>A0A6C0IK22_9ZZZZ</name>
<dbReference type="EMBL" id="MN740182">
    <property type="protein sequence ID" value="QHT92237.1"/>
    <property type="molecule type" value="Genomic_DNA"/>
</dbReference>
<keyword evidence="1" id="KW-1133">Transmembrane helix</keyword>